<dbReference type="GO" id="GO:0008859">
    <property type="term" value="F:exoribonuclease II activity"/>
    <property type="evidence" value="ECO:0007669"/>
    <property type="project" value="UniProtKB-UniRule"/>
</dbReference>
<dbReference type="PANTHER" id="PTHR23355:SF37">
    <property type="entry name" value="EXORIBONUCLEASE 2"/>
    <property type="match status" value="1"/>
</dbReference>
<dbReference type="Pfam" id="PF08206">
    <property type="entry name" value="OB_RNB"/>
    <property type="match status" value="1"/>
</dbReference>
<dbReference type="NCBIfam" id="TIGR00358">
    <property type="entry name" value="3_prime_RNase"/>
    <property type="match status" value="1"/>
</dbReference>
<dbReference type="EMBL" id="FOLY01000001">
    <property type="protein sequence ID" value="SFC10388.1"/>
    <property type="molecule type" value="Genomic_DNA"/>
</dbReference>
<accession>A0A1I1GKI4</accession>
<dbReference type="SUPFAM" id="SSF50249">
    <property type="entry name" value="Nucleic acid-binding proteins"/>
    <property type="match status" value="3"/>
</dbReference>
<dbReference type="InterPro" id="IPR001900">
    <property type="entry name" value="RNase_II/R"/>
</dbReference>
<dbReference type="Gene3D" id="2.40.50.640">
    <property type="match status" value="1"/>
</dbReference>
<evidence type="ECO:0000256" key="3">
    <source>
        <dbReference type="ARBA" id="ARBA00009925"/>
    </source>
</evidence>
<dbReference type="PANTHER" id="PTHR23355">
    <property type="entry name" value="RIBONUCLEASE"/>
    <property type="match status" value="1"/>
</dbReference>
<dbReference type="STRING" id="402385.SAMN05421848_0556"/>
<dbReference type="SMART" id="SM00357">
    <property type="entry name" value="CSP"/>
    <property type="match status" value="1"/>
</dbReference>
<dbReference type="RefSeq" id="WP_090130540.1">
    <property type="nucleotide sequence ID" value="NZ_FOLY01000001.1"/>
</dbReference>
<proteinExistence type="inferred from homology"/>
<evidence type="ECO:0000256" key="2">
    <source>
        <dbReference type="ARBA" id="ARBA00004496"/>
    </source>
</evidence>
<dbReference type="NCBIfam" id="TIGR02062">
    <property type="entry name" value="RNase_B"/>
    <property type="match status" value="1"/>
</dbReference>
<gene>
    <name evidence="11" type="ORF">SAMN05421848_0556</name>
</gene>
<dbReference type="NCBIfam" id="NF003455">
    <property type="entry name" value="PRK05054.1"/>
    <property type="match status" value="1"/>
</dbReference>
<keyword evidence="7" id="KW-0269">Exonuclease</keyword>
<evidence type="ECO:0000256" key="6">
    <source>
        <dbReference type="ARBA" id="ARBA00022801"/>
    </source>
</evidence>
<comment type="similarity">
    <text evidence="3">Belongs to the RNR ribonuclease family. RNase II subfamily.</text>
</comment>
<dbReference type="InterPro" id="IPR011804">
    <property type="entry name" value="RNase_II"/>
</dbReference>
<evidence type="ECO:0000256" key="4">
    <source>
        <dbReference type="ARBA" id="ARBA00022490"/>
    </source>
</evidence>
<evidence type="ECO:0000256" key="9">
    <source>
        <dbReference type="NCBIfam" id="TIGR02062"/>
    </source>
</evidence>
<evidence type="ECO:0000259" key="10">
    <source>
        <dbReference type="PROSITE" id="PS50126"/>
    </source>
</evidence>
<dbReference type="InterPro" id="IPR011129">
    <property type="entry name" value="CSD"/>
</dbReference>
<dbReference type="InterPro" id="IPR013223">
    <property type="entry name" value="RNase_B_OB_dom"/>
</dbReference>
<evidence type="ECO:0000256" key="1">
    <source>
        <dbReference type="ARBA" id="ARBA00001849"/>
    </source>
</evidence>
<dbReference type="SMART" id="SM00955">
    <property type="entry name" value="RNB"/>
    <property type="match status" value="1"/>
</dbReference>
<dbReference type="GO" id="GO:0006402">
    <property type="term" value="P:mRNA catabolic process"/>
    <property type="evidence" value="ECO:0007669"/>
    <property type="project" value="TreeGrafter"/>
</dbReference>
<name>A0A1I1GKI4_9GAMM</name>
<keyword evidence="8" id="KW-0694">RNA-binding</keyword>
<dbReference type="OrthoDB" id="9764149at2"/>
<evidence type="ECO:0000256" key="8">
    <source>
        <dbReference type="ARBA" id="ARBA00022884"/>
    </source>
</evidence>
<dbReference type="AlphaFoldDB" id="A0A1I1GKI4"/>
<evidence type="ECO:0000313" key="11">
    <source>
        <dbReference type="EMBL" id="SFC10388.1"/>
    </source>
</evidence>
<keyword evidence="4" id="KW-0963">Cytoplasm</keyword>
<feature type="domain" description="S1 motif" evidence="10">
    <location>
        <begin position="570"/>
        <end position="652"/>
    </location>
</feature>
<dbReference type="PROSITE" id="PS50126">
    <property type="entry name" value="S1"/>
    <property type="match status" value="1"/>
</dbReference>
<comment type="catalytic activity">
    <reaction evidence="1">
        <text>Exonucleolytic cleavage in the 3'- to 5'-direction to yield nucleoside 5'-phosphates.</text>
        <dbReference type="EC" id="3.1.13.1"/>
    </reaction>
</comment>
<sequence length="652" mass="73065">MLSNNSQLAQLKQQIREKTPRVTGVIKATDKGYGFLETDDGQSFFVPPPAMKQVLHGDRVDAVLNEEKERKSVAPETLVEAGLERFIGRVKKRDGRLSVVPDHPSINTALRARTHRTIEEGSLNEGDWVVAHLLRHPLRENDRGFFVQIDDVIATSAHPSVPWRVTLARHALEQASPEAGDSWPMREEGLERSDLTDVPFFTIDNDSTTDMDDALSVEMLEDGRFRMKVAIADPTAYVERGDAVDREARQRAFTVYLPGQNVTMLPEPLADDLCSLKQDEDRPALVCTLEVDTDGVVGNYHFEAATVRSKARLNYEQVSDYIEAIDAGTTPSWTPTFDNGEAQLRALAGLTRARQQWRQQHALVFADRPDYVFRLDESGNVLDIVTEERRIGHRMVEEAMITANVCCAQLLSQHVGHGIFNVHQGIASEKAEQAQAFLASQSVEATLEQFNDIAEWRALRHQLDERQDAWLDARLRRFQGYSVMQSEPGPHFGMGLPAYATWTSPIRKYGDMVNHRLIKQVLRGDAEHDKAADASVTDHLSERRRLNRMAERDVKDWLYVRHLAGAVTSETVFEGEIVDIRRGGLRVRLPANGASAFVPASMLHTSRDAVAIDDKEGLITIEGALCHRLGDVLNVVLIEAREETRSLVARPA</sequence>
<protein>
    <recommendedName>
        <fullName evidence="9">Exoribonuclease II</fullName>
        <ecNumber evidence="9">3.1.13.1</ecNumber>
    </recommendedName>
</protein>
<keyword evidence="6" id="KW-0378">Hydrolase</keyword>
<dbReference type="InterPro" id="IPR022966">
    <property type="entry name" value="RNase_II/R_CS"/>
</dbReference>
<dbReference type="PROSITE" id="PS01175">
    <property type="entry name" value="RIBONUCLEASE_II"/>
    <property type="match status" value="1"/>
</dbReference>
<dbReference type="Gene3D" id="2.40.50.140">
    <property type="entry name" value="Nucleic acid-binding proteins"/>
    <property type="match status" value="2"/>
</dbReference>
<dbReference type="InterPro" id="IPR003029">
    <property type="entry name" value="S1_domain"/>
</dbReference>
<reference evidence="12" key="1">
    <citation type="submission" date="2016-10" db="EMBL/GenBank/DDBJ databases">
        <authorList>
            <person name="Varghese N."/>
            <person name="Submissions S."/>
        </authorList>
    </citation>
    <scope>NUCLEOTIDE SEQUENCE [LARGE SCALE GENOMIC DNA]</scope>
    <source>
        <strain evidence="12">DSM 23439</strain>
    </source>
</reference>
<dbReference type="InterPro" id="IPR050180">
    <property type="entry name" value="RNR_Ribonuclease"/>
</dbReference>
<evidence type="ECO:0000256" key="5">
    <source>
        <dbReference type="ARBA" id="ARBA00022722"/>
    </source>
</evidence>
<dbReference type="GO" id="GO:0003723">
    <property type="term" value="F:RNA binding"/>
    <property type="evidence" value="ECO:0007669"/>
    <property type="project" value="UniProtKB-KW"/>
</dbReference>
<evidence type="ECO:0000256" key="7">
    <source>
        <dbReference type="ARBA" id="ARBA00022839"/>
    </source>
</evidence>
<dbReference type="InterPro" id="IPR004476">
    <property type="entry name" value="RNase_II/RNase_R"/>
</dbReference>
<dbReference type="Proteomes" id="UP000199046">
    <property type="component" value="Unassembled WGS sequence"/>
</dbReference>
<dbReference type="GO" id="GO:0005829">
    <property type="term" value="C:cytosol"/>
    <property type="evidence" value="ECO:0007669"/>
    <property type="project" value="UniProtKB-ARBA"/>
</dbReference>
<keyword evidence="5" id="KW-0540">Nuclease</keyword>
<dbReference type="Pfam" id="PF00575">
    <property type="entry name" value="S1"/>
    <property type="match status" value="1"/>
</dbReference>
<dbReference type="InterPro" id="IPR012340">
    <property type="entry name" value="NA-bd_OB-fold"/>
</dbReference>
<dbReference type="Pfam" id="PF00773">
    <property type="entry name" value="RNB"/>
    <property type="match status" value="1"/>
</dbReference>
<evidence type="ECO:0000313" key="12">
    <source>
        <dbReference type="Proteomes" id="UP000199046"/>
    </source>
</evidence>
<dbReference type="EC" id="3.1.13.1" evidence="9"/>
<organism evidence="11 12">
    <name type="scientific">Kushneria avicenniae</name>
    <dbReference type="NCBI Taxonomy" id="402385"/>
    <lineage>
        <taxon>Bacteria</taxon>
        <taxon>Pseudomonadati</taxon>
        <taxon>Pseudomonadota</taxon>
        <taxon>Gammaproteobacteria</taxon>
        <taxon>Oceanospirillales</taxon>
        <taxon>Halomonadaceae</taxon>
        <taxon>Kushneria</taxon>
    </lineage>
</organism>
<comment type="subcellular location">
    <subcellularLocation>
        <location evidence="2">Cytoplasm</location>
    </subcellularLocation>
</comment>
<keyword evidence="12" id="KW-1185">Reference proteome</keyword>